<dbReference type="Pfam" id="PF00072">
    <property type="entry name" value="Response_reg"/>
    <property type="match status" value="1"/>
</dbReference>
<feature type="modified residue" description="4-aspartylphosphate" evidence="4">
    <location>
        <position position="75"/>
    </location>
</feature>
<dbReference type="SMART" id="SM00342">
    <property type="entry name" value="HTH_ARAC"/>
    <property type="match status" value="1"/>
</dbReference>
<reference evidence="7" key="1">
    <citation type="journal article" date="2014" name="Int. J. Syst. Evol. Microbiol.">
        <title>Complete genome sequence of Corynebacterium casei LMG S-19264T (=DSM 44701T), isolated from a smear-ripened cheese.</title>
        <authorList>
            <consortium name="US DOE Joint Genome Institute (JGI-PGF)"/>
            <person name="Walter F."/>
            <person name="Albersmeier A."/>
            <person name="Kalinowski J."/>
            <person name="Ruckert C."/>
        </authorList>
    </citation>
    <scope>NUCLEOTIDE SEQUENCE</scope>
    <source>
        <strain evidence="7">CGMCC 1.15290</strain>
    </source>
</reference>
<evidence type="ECO:0000256" key="2">
    <source>
        <dbReference type="ARBA" id="ARBA00023015"/>
    </source>
</evidence>
<dbReference type="InterPro" id="IPR001789">
    <property type="entry name" value="Sig_transdc_resp-reg_receiver"/>
</dbReference>
<evidence type="ECO:0000259" key="6">
    <source>
        <dbReference type="PROSITE" id="PS50110"/>
    </source>
</evidence>
<dbReference type="GO" id="GO:0000155">
    <property type="term" value="F:phosphorelay sensor kinase activity"/>
    <property type="evidence" value="ECO:0007669"/>
    <property type="project" value="TreeGrafter"/>
</dbReference>
<feature type="domain" description="HTH araC/xylS-type" evidence="5">
    <location>
        <begin position="177"/>
        <end position="276"/>
    </location>
</feature>
<protein>
    <submittedName>
        <fullName evidence="7">Uncharacterized protein</fullName>
    </submittedName>
</protein>
<keyword evidence="8" id="KW-1185">Reference proteome</keyword>
<evidence type="ECO:0000256" key="4">
    <source>
        <dbReference type="PROSITE-ProRule" id="PRU00169"/>
    </source>
</evidence>
<dbReference type="CDD" id="cd17574">
    <property type="entry name" value="REC_OmpR"/>
    <property type="match status" value="1"/>
</dbReference>
<dbReference type="InterPro" id="IPR009057">
    <property type="entry name" value="Homeodomain-like_sf"/>
</dbReference>
<comment type="caution">
    <text evidence="7">The sequence shown here is derived from an EMBL/GenBank/DDBJ whole genome shotgun (WGS) entry which is preliminary data.</text>
</comment>
<proteinExistence type="predicted"/>
<evidence type="ECO:0000313" key="7">
    <source>
        <dbReference type="EMBL" id="GGH76171.1"/>
    </source>
</evidence>
<gene>
    <name evidence="7" type="ORF">GCM10011379_40610</name>
</gene>
<dbReference type="GO" id="GO:0003700">
    <property type="term" value="F:DNA-binding transcription factor activity"/>
    <property type="evidence" value="ECO:0007669"/>
    <property type="project" value="InterPro"/>
</dbReference>
<dbReference type="InterPro" id="IPR011006">
    <property type="entry name" value="CheY-like_superfamily"/>
</dbReference>
<evidence type="ECO:0000259" key="5">
    <source>
        <dbReference type="PROSITE" id="PS01124"/>
    </source>
</evidence>
<evidence type="ECO:0000256" key="3">
    <source>
        <dbReference type="ARBA" id="ARBA00023163"/>
    </source>
</evidence>
<dbReference type="PANTHER" id="PTHR43547:SF2">
    <property type="entry name" value="HYBRID SIGNAL TRANSDUCTION HISTIDINE KINASE C"/>
    <property type="match status" value="1"/>
</dbReference>
<keyword evidence="1 4" id="KW-0597">Phosphoprotein</keyword>
<dbReference type="GO" id="GO:0043565">
    <property type="term" value="F:sequence-specific DNA binding"/>
    <property type="evidence" value="ECO:0007669"/>
    <property type="project" value="InterPro"/>
</dbReference>
<dbReference type="SUPFAM" id="SSF46689">
    <property type="entry name" value="Homeodomain-like"/>
    <property type="match status" value="2"/>
</dbReference>
<dbReference type="SUPFAM" id="SSF52172">
    <property type="entry name" value="CheY-like"/>
    <property type="match status" value="1"/>
</dbReference>
<dbReference type="Proteomes" id="UP000627292">
    <property type="component" value="Unassembled WGS sequence"/>
</dbReference>
<keyword evidence="2" id="KW-0805">Transcription regulation</keyword>
<dbReference type="PROSITE" id="PS01124">
    <property type="entry name" value="HTH_ARAC_FAMILY_2"/>
    <property type="match status" value="1"/>
</dbReference>
<evidence type="ECO:0000256" key="1">
    <source>
        <dbReference type="ARBA" id="ARBA00022553"/>
    </source>
</evidence>
<feature type="domain" description="Response regulatory" evidence="6">
    <location>
        <begin position="27"/>
        <end position="142"/>
    </location>
</feature>
<dbReference type="RefSeq" id="WP_188955774.1">
    <property type="nucleotide sequence ID" value="NZ_BMIB01000004.1"/>
</dbReference>
<dbReference type="SMART" id="SM00448">
    <property type="entry name" value="REC"/>
    <property type="match status" value="1"/>
</dbReference>
<keyword evidence="3" id="KW-0804">Transcription</keyword>
<dbReference type="PANTHER" id="PTHR43547">
    <property type="entry name" value="TWO-COMPONENT HISTIDINE KINASE"/>
    <property type="match status" value="1"/>
</dbReference>
<sequence length="280" mass="31543">MKMFAGNVLPVITAPVMCDGSPSNLPLLLLVEDNVDLRTFIKSQLTEWYRVEAAADGEEGWEKARILLPDVVVSDVVMPRMTGIELLQHLKSYMATSHIPVILLTEKSAVENQIEALDYGADFYITKPFRQDYLAAAIRNLVARRRKLFAALVEGGKVTTQTPEVQLITSQDDRFLRKMVAVVEEKMADVNFNVDAVALAMNMSRTTFYRKFKSLTNLAPVEFVRDMRLKRAKEYLDAGAGNVAEVAYLVGFSTPKYFTACFKAHFTITPTDYLEQRRGL</sequence>
<reference evidence="7" key="2">
    <citation type="submission" date="2020-09" db="EMBL/GenBank/DDBJ databases">
        <authorList>
            <person name="Sun Q."/>
            <person name="Zhou Y."/>
        </authorList>
    </citation>
    <scope>NUCLEOTIDE SEQUENCE</scope>
    <source>
        <strain evidence="7">CGMCC 1.15290</strain>
    </source>
</reference>
<dbReference type="Gene3D" id="3.40.50.2300">
    <property type="match status" value="1"/>
</dbReference>
<dbReference type="EMBL" id="BMIB01000004">
    <property type="protein sequence ID" value="GGH76171.1"/>
    <property type="molecule type" value="Genomic_DNA"/>
</dbReference>
<dbReference type="Gene3D" id="1.10.10.60">
    <property type="entry name" value="Homeodomain-like"/>
    <property type="match status" value="1"/>
</dbReference>
<dbReference type="AlphaFoldDB" id="A0A917J0V3"/>
<evidence type="ECO:0000313" key="8">
    <source>
        <dbReference type="Proteomes" id="UP000627292"/>
    </source>
</evidence>
<dbReference type="InterPro" id="IPR018060">
    <property type="entry name" value="HTH_AraC"/>
</dbReference>
<accession>A0A917J0V3</accession>
<dbReference type="PROSITE" id="PS50110">
    <property type="entry name" value="RESPONSE_REGULATORY"/>
    <property type="match status" value="1"/>
</dbReference>
<organism evidence="7 8">
    <name type="scientific">Filimonas zeae</name>
    <dbReference type="NCBI Taxonomy" id="1737353"/>
    <lineage>
        <taxon>Bacteria</taxon>
        <taxon>Pseudomonadati</taxon>
        <taxon>Bacteroidota</taxon>
        <taxon>Chitinophagia</taxon>
        <taxon>Chitinophagales</taxon>
        <taxon>Chitinophagaceae</taxon>
        <taxon>Filimonas</taxon>
    </lineage>
</organism>
<name>A0A917J0V3_9BACT</name>
<dbReference type="Pfam" id="PF12833">
    <property type="entry name" value="HTH_18"/>
    <property type="match status" value="1"/>
</dbReference>